<proteinExistence type="predicted"/>
<reference evidence="1 2" key="1">
    <citation type="submission" date="2024-03" db="EMBL/GenBank/DDBJ databases">
        <title>Human intestinal bacterial collection.</title>
        <authorList>
            <person name="Pauvert C."/>
            <person name="Hitch T.C.A."/>
            <person name="Clavel T."/>
        </authorList>
    </citation>
    <scope>NUCLEOTIDE SEQUENCE [LARGE SCALE GENOMIC DNA]</scope>
    <source>
        <strain evidence="1 2">CLA-AP-H18</strain>
    </source>
</reference>
<evidence type="ECO:0000313" key="1">
    <source>
        <dbReference type="EMBL" id="MEQ2565711.1"/>
    </source>
</evidence>
<evidence type="ECO:0000313" key="2">
    <source>
        <dbReference type="Proteomes" id="UP001478133"/>
    </source>
</evidence>
<dbReference type="PROSITE" id="PS51257">
    <property type="entry name" value="PROKAR_LIPOPROTEIN"/>
    <property type="match status" value="1"/>
</dbReference>
<dbReference type="EMBL" id="JBBMFI010000016">
    <property type="protein sequence ID" value="MEQ2565711.1"/>
    <property type="molecule type" value="Genomic_DNA"/>
</dbReference>
<organism evidence="1 2">
    <name type="scientific">Ruminococcoides intestinihominis</name>
    <dbReference type="NCBI Taxonomy" id="3133161"/>
    <lineage>
        <taxon>Bacteria</taxon>
        <taxon>Bacillati</taxon>
        <taxon>Bacillota</taxon>
        <taxon>Clostridia</taxon>
        <taxon>Eubacteriales</taxon>
        <taxon>Oscillospiraceae</taxon>
        <taxon>Ruminococcoides</taxon>
    </lineage>
</organism>
<dbReference type="RefSeq" id="WP_368001497.1">
    <property type="nucleotide sequence ID" value="NZ_JBBMFI010000016.1"/>
</dbReference>
<accession>A0ABV1HUH4</accession>
<dbReference type="Proteomes" id="UP001478133">
    <property type="component" value="Unassembled WGS sequence"/>
</dbReference>
<comment type="caution">
    <text evidence="1">The sequence shown here is derived from an EMBL/GenBank/DDBJ whole genome shotgun (WGS) entry which is preliminary data.</text>
</comment>
<evidence type="ECO:0008006" key="3">
    <source>
        <dbReference type="Google" id="ProtNLM"/>
    </source>
</evidence>
<name>A0ABV1HUH4_9FIRM</name>
<keyword evidence="2" id="KW-1185">Reference proteome</keyword>
<protein>
    <recommendedName>
        <fullName evidence="3">DUF4352 domain-containing protein</fullName>
    </recommendedName>
</protein>
<sequence length="281" mass="32294">MKQRSLNLLLITVILTLCALFSGCTYSNSETNENKNSVSQPTTIARKLYTEEEFVSFSDHNKFPKSYLIKVGDGDCFTIDHFDNNGNNKPVTVTFNKASKYSNISEFDKNNFANYKDDIAPYVDKKGNLKSYKRTTKKLINGGLDKKFVSVNKNAQREFVVLDVEIRNTSDKNQEGISTYQLGFGRYKSLDDEFVSNELNNYEFTDEKDNLAFSDSNIYFTKSKYKNVKNVNKRMMNFYSYTLKPNETLKCQVGFMIDKDLEDAMIVMPTTGTPLHLQVFK</sequence>
<gene>
    <name evidence="1" type="ORF">ABFO16_05620</name>
</gene>